<evidence type="ECO:0000313" key="3">
    <source>
        <dbReference type="Proteomes" id="UP000467841"/>
    </source>
</evidence>
<name>A0A6D2HK18_9BRAS</name>
<protein>
    <submittedName>
        <fullName evidence="2">Uncharacterized protein</fullName>
    </submittedName>
</protein>
<dbReference type="Proteomes" id="UP000467841">
    <property type="component" value="Unassembled WGS sequence"/>
</dbReference>
<proteinExistence type="predicted"/>
<feature type="compositionally biased region" description="Low complexity" evidence="1">
    <location>
        <begin position="88"/>
        <end position="98"/>
    </location>
</feature>
<reference evidence="2" key="1">
    <citation type="submission" date="2020-01" db="EMBL/GenBank/DDBJ databases">
        <authorList>
            <person name="Mishra B."/>
        </authorList>
    </citation>
    <scope>NUCLEOTIDE SEQUENCE [LARGE SCALE GENOMIC DNA]</scope>
</reference>
<gene>
    <name evidence="2" type="ORF">MERR_LOCUS2924</name>
</gene>
<dbReference type="OrthoDB" id="695502at2759"/>
<dbReference type="PANTHER" id="PTHR47481:SF10">
    <property type="entry name" value="COPIA-LIKE POLYPROTEIN_RETROTRANSPOSON"/>
    <property type="match status" value="1"/>
</dbReference>
<feature type="compositionally biased region" description="Low complexity" evidence="1">
    <location>
        <begin position="114"/>
        <end position="140"/>
    </location>
</feature>
<keyword evidence="3" id="KW-1185">Reference proteome</keyword>
<evidence type="ECO:0000256" key="1">
    <source>
        <dbReference type="SAM" id="MobiDB-lite"/>
    </source>
</evidence>
<dbReference type="PANTHER" id="PTHR47481">
    <property type="match status" value="1"/>
</dbReference>
<organism evidence="2 3">
    <name type="scientific">Microthlaspi erraticum</name>
    <dbReference type="NCBI Taxonomy" id="1685480"/>
    <lineage>
        <taxon>Eukaryota</taxon>
        <taxon>Viridiplantae</taxon>
        <taxon>Streptophyta</taxon>
        <taxon>Embryophyta</taxon>
        <taxon>Tracheophyta</taxon>
        <taxon>Spermatophyta</taxon>
        <taxon>Magnoliopsida</taxon>
        <taxon>eudicotyledons</taxon>
        <taxon>Gunneridae</taxon>
        <taxon>Pentapetalae</taxon>
        <taxon>rosids</taxon>
        <taxon>malvids</taxon>
        <taxon>Brassicales</taxon>
        <taxon>Brassicaceae</taxon>
        <taxon>Coluteocarpeae</taxon>
        <taxon>Microthlaspi</taxon>
    </lineage>
</organism>
<feature type="compositionally biased region" description="Polar residues" evidence="1">
    <location>
        <begin position="44"/>
        <end position="59"/>
    </location>
</feature>
<evidence type="ECO:0000313" key="2">
    <source>
        <dbReference type="EMBL" id="CAA7015689.1"/>
    </source>
</evidence>
<dbReference type="AlphaFoldDB" id="A0A6D2HK18"/>
<dbReference type="EMBL" id="CACVBM020000199">
    <property type="protein sequence ID" value="CAA7015689.1"/>
    <property type="molecule type" value="Genomic_DNA"/>
</dbReference>
<comment type="caution">
    <text evidence="2">The sequence shown here is derived from an EMBL/GenBank/DDBJ whole genome shotgun (WGS) entry which is preliminary data.</text>
</comment>
<accession>A0A6D2HK18</accession>
<sequence>MHLLNGLSSKFDNILNVIKHRSPACTFSEARSMLKDEEARLSTKRQVSSPSHDNASSPQILMASSAPAPTHTPRPNHNSAPPYPPNYPSSYGNRNARGNRGGRNQRGRGGANWQGGNWNNGPSQMSWNNGPSPPWAWSNNPPWPMSPPWQNQPQWPNPWSMPPAWPAYPPAPATSSQQPSFGLLGNNPRTAYLSTHNPAAVAQAPPPAPNSELIPTTLAHAFNTNTLSDPTDAG</sequence>
<feature type="region of interest" description="Disordered" evidence="1">
    <location>
        <begin position="37"/>
        <end position="160"/>
    </location>
</feature>